<name>A0A7S1AMQ4_NOCSC</name>
<feature type="binding site" evidence="1">
    <location>
        <position position="444"/>
    </location>
    <ligand>
        <name>Mg(2+)</name>
        <dbReference type="ChEBI" id="CHEBI:18420"/>
        <label>1</label>
    </ligand>
</feature>
<reference evidence="2" key="1">
    <citation type="submission" date="2021-01" db="EMBL/GenBank/DDBJ databases">
        <authorList>
            <person name="Corre E."/>
            <person name="Pelletier E."/>
            <person name="Niang G."/>
            <person name="Scheremetjew M."/>
            <person name="Finn R."/>
            <person name="Kale V."/>
            <person name="Holt S."/>
            <person name="Cochrane G."/>
            <person name="Meng A."/>
            <person name="Brown T."/>
            <person name="Cohen L."/>
        </authorList>
    </citation>
    <scope>NUCLEOTIDE SEQUENCE</scope>
</reference>
<feature type="binding site" evidence="1">
    <location>
        <position position="442"/>
    </location>
    <ligand>
        <name>Mg(2+)</name>
        <dbReference type="ChEBI" id="CHEBI:18420"/>
        <label>1</label>
    </ligand>
</feature>
<comment type="cofactor">
    <cofactor evidence="1">
        <name>Mg(2+)</name>
        <dbReference type="ChEBI" id="CHEBI:18420"/>
    </cofactor>
    <text evidence="1">Binds 2 magnesium ions per subunit.</text>
</comment>
<protein>
    <recommendedName>
        <fullName evidence="3">ADP-ribosylglycohydrolase</fullName>
    </recommendedName>
</protein>
<feature type="binding site" evidence="1">
    <location>
        <position position="193"/>
    </location>
    <ligand>
        <name>Mg(2+)</name>
        <dbReference type="ChEBI" id="CHEBI:18420"/>
        <label>1</label>
    </ligand>
</feature>
<evidence type="ECO:0000313" key="2">
    <source>
        <dbReference type="EMBL" id="CAD8859245.1"/>
    </source>
</evidence>
<dbReference type="InterPro" id="IPR036705">
    <property type="entry name" value="Ribosyl_crysJ1_sf"/>
</dbReference>
<sequence>MGQCRLPCHLKESDIEHLPETSVDADLHGLKPARRCPTNKTHACFGLPSDGNDTEREKRWSQIVATATPHVPKLLALAEEVAGNLQFLEMTVMSKRELHQMFKSRSMVLQRYSPLSSVPAALKAELIQVARADPQASRALGCLVGSAVGDALGAPLEFIDVTDTENRWNRVDEDFKLVGGLNKFHVKPGQWTDDCAMALCMADSLLAHHEFNGSDIRIRFYNWWFRGYNNSFANDTRPPGSVGLGGNVASSLSDMAPHRTPPPFFQSHTEDSGNGSLMRLGPIPVFYSKDPLQAARMSAQSSYTTHPGPIAAAACAFLGYLLARAITMGEGEFAGGNRSFLDGVVREFLQLDLAEARDCAELRRMLKSDEPEGREQCWNWRGKTLALERSFEIRGHQYNGYPSNAGYFGSYCIDGLAMALHSFYNTSNFNDAVRRCVNFLGDADSTASMVGQIAGAFYGIQGIRPELVDRLYQWDDDGEIECRAALLHVARQ</sequence>
<dbReference type="GO" id="GO:0046872">
    <property type="term" value="F:metal ion binding"/>
    <property type="evidence" value="ECO:0007669"/>
    <property type="project" value="UniProtKB-KW"/>
</dbReference>
<feature type="binding site" evidence="1">
    <location>
        <position position="194"/>
    </location>
    <ligand>
        <name>Mg(2+)</name>
        <dbReference type="ChEBI" id="CHEBI:18420"/>
        <label>1</label>
    </ligand>
</feature>
<dbReference type="Gene3D" id="1.10.4080.10">
    <property type="entry name" value="ADP-ribosylation/Crystallin J1"/>
    <property type="match status" value="1"/>
</dbReference>
<evidence type="ECO:0000256" key="1">
    <source>
        <dbReference type="PIRSR" id="PIRSR605502-1"/>
    </source>
</evidence>
<proteinExistence type="predicted"/>
<organism evidence="2">
    <name type="scientific">Noctiluca scintillans</name>
    <name type="common">Sea sparkle</name>
    <name type="synonym">Red tide dinoflagellate</name>
    <dbReference type="NCBI Taxonomy" id="2966"/>
    <lineage>
        <taxon>Eukaryota</taxon>
        <taxon>Sar</taxon>
        <taxon>Alveolata</taxon>
        <taxon>Dinophyceae</taxon>
        <taxon>Noctilucales</taxon>
        <taxon>Noctilucaceae</taxon>
        <taxon>Noctiluca</taxon>
    </lineage>
</organism>
<dbReference type="Pfam" id="PF03747">
    <property type="entry name" value="ADP_ribosyl_GH"/>
    <property type="match status" value="1"/>
</dbReference>
<dbReference type="InterPro" id="IPR050792">
    <property type="entry name" value="ADP-ribosylglycohydrolase"/>
</dbReference>
<dbReference type="AlphaFoldDB" id="A0A7S1AMQ4"/>
<dbReference type="EMBL" id="HBFQ01047249">
    <property type="protein sequence ID" value="CAD8859245.1"/>
    <property type="molecule type" value="Transcribed_RNA"/>
</dbReference>
<dbReference type="PANTHER" id="PTHR16222:SF12">
    <property type="entry name" value="ADP-RIBOSYLGLYCOHYDROLASE-RELATED"/>
    <property type="match status" value="1"/>
</dbReference>
<keyword evidence="1" id="KW-0479">Metal-binding</keyword>
<accession>A0A7S1AMQ4</accession>
<feature type="binding site" evidence="1">
    <location>
        <position position="445"/>
    </location>
    <ligand>
        <name>Mg(2+)</name>
        <dbReference type="ChEBI" id="CHEBI:18420"/>
        <label>1</label>
    </ligand>
</feature>
<dbReference type="SUPFAM" id="SSF101478">
    <property type="entry name" value="ADP-ribosylglycohydrolase"/>
    <property type="match status" value="1"/>
</dbReference>
<keyword evidence="1" id="KW-0460">Magnesium</keyword>
<gene>
    <name evidence="2" type="ORF">NSCI0253_LOCUS33599</name>
</gene>
<feature type="binding site" evidence="1">
    <location>
        <position position="192"/>
    </location>
    <ligand>
        <name>Mg(2+)</name>
        <dbReference type="ChEBI" id="CHEBI:18420"/>
        <label>1</label>
    </ligand>
</feature>
<evidence type="ECO:0008006" key="3">
    <source>
        <dbReference type="Google" id="ProtNLM"/>
    </source>
</evidence>
<dbReference type="PANTHER" id="PTHR16222">
    <property type="entry name" value="ADP-RIBOSYLGLYCOHYDROLASE"/>
    <property type="match status" value="1"/>
</dbReference>
<dbReference type="InterPro" id="IPR005502">
    <property type="entry name" value="Ribosyl_crysJ1"/>
</dbReference>